<gene>
    <name evidence="2" type="ORF">CRG98_007250</name>
</gene>
<feature type="transmembrane region" description="Helical" evidence="1">
    <location>
        <begin position="6"/>
        <end position="28"/>
    </location>
</feature>
<comment type="caution">
    <text evidence="2">The sequence shown here is derived from an EMBL/GenBank/DDBJ whole genome shotgun (WGS) entry which is preliminary data.</text>
</comment>
<evidence type="ECO:0000313" key="3">
    <source>
        <dbReference type="Proteomes" id="UP000233551"/>
    </source>
</evidence>
<reference evidence="2 3" key="1">
    <citation type="submission" date="2017-11" db="EMBL/GenBank/DDBJ databases">
        <title>De-novo sequencing of pomegranate (Punica granatum L.) genome.</title>
        <authorList>
            <person name="Akparov Z."/>
            <person name="Amiraslanov A."/>
            <person name="Hajiyeva S."/>
            <person name="Abbasov M."/>
            <person name="Kaur K."/>
            <person name="Hamwieh A."/>
            <person name="Solovyev V."/>
            <person name="Salamov A."/>
            <person name="Braich B."/>
            <person name="Kosarev P."/>
            <person name="Mahmoud A."/>
            <person name="Hajiyev E."/>
            <person name="Babayeva S."/>
            <person name="Izzatullayeva V."/>
            <person name="Mammadov A."/>
            <person name="Mammadov A."/>
            <person name="Sharifova S."/>
            <person name="Ojaghi J."/>
            <person name="Eynullazada K."/>
            <person name="Bayramov B."/>
            <person name="Abdulazimova A."/>
            <person name="Shahmuradov I."/>
        </authorList>
    </citation>
    <scope>NUCLEOTIDE SEQUENCE [LARGE SCALE GENOMIC DNA]</scope>
    <source>
        <strain evidence="3">cv. AG2017</strain>
        <tissue evidence="2">Leaf</tissue>
    </source>
</reference>
<name>A0A2I0KVM9_PUNGR</name>
<protein>
    <submittedName>
        <fullName evidence="2">Uncharacterized protein</fullName>
    </submittedName>
</protein>
<proteinExistence type="predicted"/>
<keyword evidence="1" id="KW-1133">Transmembrane helix</keyword>
<sequence>MGSLLSIAELGAALISVAILGLLSVIVFESYRRRHNNAHVDAPAIFEDPNSLKENAAHVGRGLCKKNVFSER</sequence>
<keyword evidence="3" id="KW-1185">Reference proteome</keyword>
<evidence type="ECO:0000256" key="1">
    <source>
        <dbReference type="SAM" id="Phobius"/>
    </source>
</evidence>
<organism evidence="2 3">
    <name type="scientific">Punica granatum</name>
    <name type="common">Pomegranate</name>
    <dbReference type="NCBI Taxonomy" id="22663"/>
    <lineage>
        <taxon>Eukaryota</taxon>
        <taxon>Viridiplantae</taxon>
        <taxon>Streptophyta</taxon>
        <taxon>Embryophyta</taxon>
        <taxon>Tracheophyta</taxon>
        <taxon>Spermatophyta</taxon>
        <taxon>Magnoliopsida</taxon>
        <taxon>eudicotyledons</taxon>
        <taxon>Gunneridae</taxon>
        <taxon>Pentapetalae</taxon>
        <taxon>rosids</taxon>
        <taxon>malvids</taxon>
        <taxon>Myrtales</taxon>
        <taxon>Lythraceae</taxon>
        <taxon>Punica</taxon>
    </lineage>
</organism>
<keyword evidence="1" id="KW-0472">Membrane</keyword>
<dbReference type="Proteomes" id="UP000233551">
    <property type="component" value="Unassembled WGS sequence"/>
</dbReference>
<dbReference type="STRING" id="22663.A0A2I0KVM9"/>
<evidence type="ECO:0000313" key="2">
    <source>
        <dbReference type="EMBL" id="PKI72380.1"/>
    </source>
</evidence>
<keyword evidence="1" id="KW-0812">Transmembrane</keyword>
<dbReference type="AlphaFoldDB" id="A0A2I0KVM9"/>
<dbReference type="EMBL" id="PGOL01000328">
    <property type="protein sequence ID" value="PKI72380.1"/>
    <property type="molecule type" value="Genomic_DNA"/>
</dbReference>
<accession>A0A2I0KVM9</accession>